<dbReference type="InterPro" id="IPR055374">
    <property type="entry name" value="Ribophorin_II_3rd"/>
</dbReference>
<comment type="function">
    <text evidence="1 10">Subunit of the oligosaccharyl transferase (OST) complex that catalyzes the initial transfer of a defined glycan (Glc(3)Man(9)GlcNAc(2) in eukaryotes) from the lipid carrier dolichol-pyrophosphate to an asparagine residue within an Asn-X-Ser/Thr consensus motif in nascent polypeptide chains, the first step in protein N-glycosylation. N-glycosylation occurs cotranslationally and the complex associates with the Sec61 complex at the channel-forming translocon complex that mediates protein translocation across the endoplasmic reticulum (ER). All subunits are required for a maximal enzyme activity.</text>
</comment>
<dbReference type="PANTHER" id="PTHR12640">
    <property type="entry name" value="RIBOPHORIN II"/>
    <property type="match status" value="1"/>
</dbReference>
<evidence type="ECO:0000256" key="4">
    <source>
        <dbReference type="ARBA" id="ARBA00009038"/>
    </source>
</evidence>
<evidence type="ECO:0000256" key="8">
    <source>
        <dbReference type="ARBA" id="ARBA00022989"/>
    </source>
</evidence>
<feature type="signal peptide" evidence="10">
    <location>
        <begin position="1"/>
        <end position="17"/>
    </location>
</feature>
<evidence type="ECO:0000259" key="11">
    <source>
        <dbReference type="Pfam" id="PF05817"/>
    </source>
</evidence>
<evidence type="ECO:0000259" key="12">
    <source>
        <dbReference type="Pfam" id="PF23860"/>
    </source>
</evidence>
<dbReference type="Pfam" id="PF23861">
    <property type="entry name" value="Ribophorin_II_2nd"/>
    <property type="match status" value="1"/>
</dbReference>
<comment type="similarity">
    <text evidence="4 10">Belongs to the SWP1 family.</text>
</comment>
<feature type="domain" description="Ribophorin II second" evidence="13">
    <location>
        <begin position="314"/>
        <end position="417"/>
    </location>
</feature>
<dbReference type="GO" id="GO:0008250">
    <property type="term" value="C:oligosaccharyltransferase complex"/>
    <property type="evidence" value="ECO:0007669"/>
    <property type="project" value="UniProtKB-UniRule"/>
</dbReference>
<organism evidence="15">
    <name type="scientific">Wollemia nobilis</name>
    <dbReference type="NCBI Taxonomy" id="56998"/>
    <lineage>
        <taxon>Eukaryota</taxon>
        <taxon>Viridiplantae</taxon>
        <taxon>Streptophyta</taxon>
        <taxon>Embryophyta</taxon>
        <taxon>Tracheophyta</taxon>
        <taxon>Spermatophyta</taxon>
        <taxon>Pinopsida</taxon>
        <taxon>Pinidae</taxon>
        <taxon>Conifers II</taxon>
        <taxon>Araucariales</taxon>
        <taxon>Araucariaceae</taxon>
        <taxon>Wollemia</taxon>
    </lineage>
</organism>
<evidence type="ECO:0000256" key="3">
    <source>
        <dbReference type="ARBA" id="ARBA00004922"/>
    </source>
</evidence>
<proteinExistence type="inferred from homology"/>
<evidence type="ECO:0000256" key="2">
    <source>
        <dbReference type="ARBA" id="ARBA00004477"/>
    </source>
</evidence>
<evidence type="ECO:0000256" key="5">
    <source>
        <dbReference type="ARBA" id="ARBA00022692"/>
    </source>
</evidence>
<evidence type="ECO:0000313" key="15">
    <source>
        <dbReference type="EMBL" id="JAG87769.1"/>
    </source>
</evidence>
<dbReference type="InterPro" id="IPR008814">
    <property type="entry name" value="Swp1"/>
</dbReference>
<comment type="subunit">
    <text evidence="10">Component of the oligosaccharyltransferase (OST) complex.</text>
</comment>
<comment type="subcellular location">
    <subcellularLocation>
        <location evidence="2 10">Endoplasmic reticulum membrane</location>
        <topology evidence="2 10">Multi-pass membrane protein</topology>
    </subcellularLocation>
</comment>
<protein>
    <recommendedName>
        <fullName evidence="10">Dolichyl-diphosphooligosaccharide--protein glycosyltransferase subunit 2</fullName>
    </recommendedName>
    <alternativeName>
        <fullName evidence="10">Ribophorin-2</fullName>
    </alternativeName>
</protein>
<feature type="domain" description="Ribophorin II C-terminal" evidence="14">
    <location>
        <begin position="581"/>
        <end position="680"/>
    </location>
</feature>
<feature type="domain" description="Ribophorin II N-terminal" evidence="11">
    <location>
        <begin position="22"/>
        <end position="302"/>
    </location>
</feature>
<accession>A0A0C9RV77</accession>
<evidence type="ECO:0000256" key="7">
    <source>
        <dbReference type="ARBA" id="ARBA00022824"/>
    </source>
</evidence>
<dbReference type="Pfam" id="PF05817">
    <property type="entry name" value="Ribophorin_II"/>
    <property type="match status" value="1"/>
</dbReference>
<dbReference type="PANTHER" id="PTHR12640:SF0">
    <property type="entry name" value="DOLICHYL-DIPHOSPHOOLIGOSACCHARIDE--PROTEIN GLYCOSYLTRANSFERASE SUBUNIT 2"/>
    <property type="match status" value="1"/>
</dbReference>
<keyword evidence="9 10" id="KW-0472">Membrane</keyword>
<evidence type="ECO:0000256" key="9">
    <source>
        <dbReference type="ARBA" id="ARBA00023136"/>
    </source>
</evidence>
<keyword evidence="7 10" id="KW-0256">Endoplasmic reticulum</keyword>
<dbReference type="Pfam" id="PF23860">
    <property type="entry name" value="Ribophorin_II_3rd"/>
    <property type="match status" value="1"/>
</dbReference>
<evidence type="ECO:0000256" key="6">
    <source>
        <dbReference type="ARBA" id="ARBA00022729"/>
    </source>
</evidence>
<dbReference type="Pfam" id="PF25147">
    <property type="entry name" value="Ribophorin_II_C"/>
    <property type="match status" value="1"/>
</dbReference>
<keyword evidence="6 10" id="KW-0732">Signal</keyword>
<sequence length="689" mass="75148">MAVKFFVFALLICGAAALFEPISESHRSAAIELFVPNEDFSYGSLEETYQALRSFHVLAIEPTGSTEICLLAFESLRSSSGPAKDIFYALKIMEILKCSSEEPHLIKGILSKLQSNLKDANSLLDYYYAIGGLVSIKNEKWISQSSTILEEASNIFDSIKTLSQSDGTWRYTSSEGESSPHAAGLALEALAGVLSLTESNIERSMIGVVKNDIVKLFDSLEDYDDGSLYFAEKPVDAISGNGGSLSATCSVVRGVTAFAAVIPEKLNIPEDKVVGIAKFFLSISVPGSSTEMYHQLDALGNLEKNSVTIPLVPSLSATTLSLTSGDRLKVRVSTVLGSTTPRMVVNLVHAIKSNSKDAPIIHNQKLDFNPESLDYTLDFLTRRVDVGKYDLTFEVFPEDADSNVYSAGGQIQVLVAVTGIIKISNTEIAVLDSDTGSAETIKKLDLSKEETVSLSANHLQKLQLSFRMTSPAGGSFKPHQVFLRLRHESNVQHIFLLKSSGKKFESVLDFLGLVEKFDYLSGGYTLELAVGDSAMENSFLKFLGTLELDLPEAPENAARPRPAVPDLASRFAPKPEITHIFRVPEKLPPAQLSYTFLALTSLPFLGFLIGLWCLGANLKNFPSTGLPMVSALLFHLGILAVLVLYVLFWVKLNLFTTLKYLGFLGIFLVVVGHHILSHLAYMSSKVKTN</sequence>
<evidence type="ECO:0000259" key="14">
    <source>
        <dbReference type="Pfam" id="PF25147"/>
    </source>
</evidence>
<comment type="pathway">
    <text evidence="3 10">Protein modification; protein glycosylation.</text>
</comment>
<dbReference type="AlphaFoldDB" id="A0A0C9RV77"/>
<keyword evidence="5 10" id="KW-0812">Transmembrane</keyword>
<evidence type="ECO:0000256" key="10">
    <source>
        <dbReference type="RuleBase" id="RU366029"/>
    </source>
</evidence>
<dbReference type="UniPathway" id="UPA00378"/>
<feature type="domain" description="Ribophorin II third" evidence="12">
    <location>
        <begin position="425"/>
        <end position="548"/>
    </location>
</feature>
<reference evidence="15" key="1">
    <citation type="submission" date="2015-02" db="EMBL/GenBank/DDBJ databases">
        <title>A transcriptome of Wollemia nobilis - a relic of Gondwana.</title>
        <authorList>
            <person name="Chia J.Y."/>
            <person name="Leong Y.S."/>
            <person name="Abdul Karim S."/>
            <person name="Wan Azmi N."/>
            <person name="Hercus R."/>
            <person name="Croft L."/>
        </authorList>
    </citation>
    <scope>NUCLEOTIDE SEQUENCE</scope>
    <source>
        <strain evidence="15">MaeBrown</strain>
        <tissue evidence="15">Leaf</tissue>
    </source>
</reference>
<dbReference type="GO" id="GO:0006487">
    <property type="term" value="P:protein N-linked glycosylation"/>
    <property type="evidence" value="ECO:0007669"/>
    <property type="project" value="UniProtKB-UniRule"/>
</dbReference>
<feature type="transmembrane region" description="Helical" evidence="10">
    <location>
        <begin position="626"/>
        <end position="648"/>
    </location>
</feature>
<dbReference type="InterPro" id="IPR055375">
    <property type="entry name" value="Ribophorin_II_2nd"/>
</dbReference>
<feature type="transmembrane region" description="Helical" evidence="10">
    <location>
        <begin position="592"/>
        <end position="614"/>
    </location>
</feature>
<evidence type="ECO:0000256" key="1">
    <source>
        <dbReference type="ARBA" id="ARBA00002791"/>
    </source>
</evidence>
<keyword evidence="8 10" id="KW-1133">Transmembrane helix</keyword>
<name>A0A0C9RV77_9CONI</name>
<evidence type="ECO:0000259" key="13">
    <source>
        <dbReference type="Pfam" id="PF23861"/>
    </source>
</evidence>
<dbReference type="InterPro" id="IPR055373">
    <property type="entry name" value="Ribophorin_II_N"/>
</dbReference>
<feature type="transmembrane region" description="Helical" evidence="10">
    <location>
        <begin position="660"/>
        <end position="681"/>
    </location>
</feature>
<dbReference type="EMBL" id="GCHU01011250">
    <property type="protein sequence ID" value="JAG87769.1"/>
    <property type="molecule type" value="Transcribed_RNA"/>
</dbReference>
<dbReference type="InterPro" id="IPR056790">
    <property type="entry name" value="Ribophorin_II_C"/>
</dbReference>
<feature type="chain" id="PRO_5019621068" description="Dolichyl-diphosphooligosaccharide--protein glycosyltransferase subunit 2" evidence="10">
    <location>
        <begin position="18"/>
        <end position="689"/>
    </location>
</feature>